<accession>A0A086K2L4</accession>
<dbReference type="AlphaFoldDB" id="A0A086K2L4"/>
<gene>
    <name evidence="1" type="ORF">TGP89_356030</name>
</gene>
<reference evidence="1 2" key="1">
    <citation type="submission" date="2014-03" db="EMBL/GenBank/DDBJ databases">
        <authorList>
            <person name="Sibley D."/>
            <person name="Venepally P."/>
            <person name="Karamycheva S."/>
            <person name="Hadjithomas M."/>
            <person name="Khan A."/>
            <person name="Brunk B."/>
            <person name="Roos D."/>
            <person name="Caler E."/>
            <person name="Lorenzi H."/>
        </authorList>
    </citation>
    <scope>NUCLEOTIDE SEQUENCE [LARGE SCALE GENOMIC DNA]</scope>
    <source>
        <strain evidence="2">p89</strain>
    </source>
</reference>
<proteinExistence type="predicted"/>
<organism evidence="1 2">
    <name type="scientific">Toxoplasma gondii p89</name>
    <dbReference type="NCBI Taxonomy" id="943119"/>
    <lineage>
        <taxon>Eukaryota</taxon>
        <taxon>Sar</taxon>
        <taxon>Alveolata</taxon>
        <taxon>Apicomplexa</taxon>
        <taxon>Conoidasida</taxon>
        <taxon>Coccidia</taxon>
        <taxon>Eucoccidiorida</taxon>
        <taxon>Eimeriorina</taxon>
        <taxon>Sarcocystidae</taxon>
        <taxon>Toxoplasma</taxon>
    </lineage>
</organism>
<sequence length="114" mass="13488">MSMAIETHSERRERNVEASSEYHRYHRQRTVMLIANTPALEISSCYCSFVVSYILNMEQQDDTQRRYFGFLRMARAAHDGQAFWAAKARKRLLIIFTRENPCTLAVAFFQVYLR</sequence>
<evidence type="ECO:0000313" key="2">
    <source>
        <dbReference type="Proteomes" id="UP000028828"/>
    </source>
</evidence>
<dbReference type="VEuPathDB" id="ToxoDB:TGP89_356030"/>
<name>A0A086K2L4_TOXGO</name>
<protein>
    <submittedName>
        <fullName evidence="1">Uncharacterized protein</fullName>
    </submittedName>
</protein>
<comment type="caution">
    <text evidence="1">The sequence shown here is derived from an EMBL/GenBank/DDBJ whole genome shotgun (WGS) entry which is preliminary data.</text>
</comment>
<evidence type="ECO:0000313" key="1">
    <source>
        <dbReference type="EMBL" id="KFG38632.1"/>
    </source>
</evidence>
<dbReference type="EMBL" id="AEYI02001336">
    <property type="protein sequence ID" value="KFG38632.1"/>
    <property type="molecule type" value="Genomic_DNA"/>
</dbReference>
<dbReference type="Proteomes" id="UP000028828">
    <property type="component" value="Unassembled WGS sequence"/>
</dbReference>